<dbReference type="PROSITE" id="PS51257">
    <property type="entry name" value="PROKAR_LIPOPROTEIN"/>
    <property type="match status" value="1"/>
</dbReference>
<dbReference type="RefSeq" id="WP_281346833.1">
    <property type="nucleotide sequence ID" value="NZ_WSQA01000001.1"/>
</dbReference>
<keyword evidence="2" id="KW-1185">Reference proteome</keyword>
<dbReference type="EMBL" id="WSQA01000001">
    <property type="protein sequence ID" value="MVZ60689.1"/>
    <property type="molecule type" value="Genomic_DNA"/>
</dbReference>
<dbReference type="Gene3D" id="3.40.50.11970">
    <property type="match status" value="1"/>
</dbReference>
<accession>A0A6N8KVG0</accession>
<dbReference type="PANTHER" id="PTHR37835">
    <property type="entry name" value="ALPHA-CLOSTRIPAIN"/>
    <property type="match status" value="1"/>
</dbReference>
<proteinExistence type="predicted"/>
<dbReference type="Proteomes" id="UP000435036">
    <property type="component" value="Unassembled WGS sequence"/>
</dbReference>
<gene>
    <name evidence="1" type="ORF">GQF63_01505</name>
</gene>
<reference evidence="1 2" key="1">
    <citation type="submission" date="2019-12" db="EMBL/GenBank/DDBJ databases">
        <authorList>
            <person name="Dong K."/>
        </authorList>
    </citation>
    <scope>NUCLEOTIDE SEQUENCE [LARGE SCALE GENOMIC DNA]</scope>
    <source>
        <strain evidence="1 2">JCM 31225</strain>
    </source>
</reference>
<dbReference type="PANTHER" id="PTHR37835:SF1">
    <property type="entry name" value="ALPHA-CLOSTRIPAIN"/>
    <property type="match status" value="1"/>
</dbReference>
<protein>
    <recommendedName>
        <fullName evidence="3">Clostripain</fullName>
    </recommendedName>
</protein>
<sequence length="377" mass="43233">MYIRLFYFISLSFCLLSSCKKNEDPLLNESSSLTIVYLEANNNLRMEARKTINDLEKGVAISGNPKNTIIAYIKDNDSYGYLLKISPDNSAYNIISDTIKVFDWQDKSNAEHIKTVLNYISSEFQSDYYNLILWSHGTSWAPNLSDHSQFQPFSFGEDRGKQIDILDLKEALPMYFNYIIFDACSMASIEVLYEFRNKAKYIVASPTDILSDGFPYDQIIPFISGKNQEDVCKIADTYIQVYDKMEGLNKSASVSVTDMVKIDKIARYVKSINSKRANKYYKTNKVQRLDFTPGFPVPLYDFGDFIAENYSIDEHAEVKKILEEVIIYKNSTPSFLGNEVSTFSGMAISAPDNSSAYYDYYVNLGWNKNVEMFPYQN</sequence>
<dbReference type="Pfam" id="PF03415">
    <property type="entry name" value="Peptidase_C11"/>
    <property type="match status" value="1"/>
</dbReference>
<name>A0A6N8KVG0_9SPHI</name>
<dbReference type="InterPro" id="IPR005077">
    <property type="entry name" value="Peptidase_C11"/>
</dbReference>
<comment type="caution">
    <text evidence="1">The sequence shown here is derived from an EMBL/GenBank/DDBJ whole genome shotgun (WGS) entry which is preliminary data.</text>
</comment>
<evidence type="ECO:0008006" key="3">
    <source>
        <dbReference type="Google" id="ProtNLM"/>
    </source>
</evidence>
<dbReference type="AlphaFoldDB" id="A0A6N8KVG0"/>
<evidence type="ECO:0000313" key="2">
    <source>
        <dbReference type="Proteomes" id="UP000435036"/>
    </source>
</evidence>
<organism evidence="1 2">
    <name type="scientific">Sphingobacterium humi</name>
    <dbReference type="NCBI Taxonomy" id="1796905"/>
    <lineage>
        <taxon>Bacteria</taxon>
        <taxon>Pseudomonadati</taxon>
        <taxon>Bacteroidota</taxon>
        <taxon>Sphingobacteriia</taxon>
        <taxon>Sphingobacteriales</taxon>
        <taxon>Sphingobacteriaceae</taxon>
        <taxon>Sphingobacterium</taxon>
    </lineage>
</organism>
<evidence type="ECO:0000313" key="1">
    <source>
        <dbReference type="EMBL" id="MVZ60689.1"/>
    </source>
</evidence>